<dbReference type="EMBL" id="CM031823">
    <property type="protein sequence ID" value="KAG6627679.1"/>
    <property type="molecule type" value="Genomic_DNA"/>
</dbReference>
<comment type="caution">
    <text evidence="1">The sequence shown here is derived from an EMBL/GenBank/DDBJ whole genome shotgun (WGS) entry which is preliminary data.</text>
</comment>
<accession>A0A8T1N7H5</accession>
<sequence>MILTKSQIGLYIQPIQIDRDHSQIQKAIFQDCNTYDTEAIHHENLSIQLAGSRPTKTSLKLHSLSYHYPFPCTSSATLSLSLYIYSIILYVESTT</sequence>
<dbReference type="AlphaFoldDB" id="A0A8T1N7H5"/>
<dbReference type="Proteomes" id="UP000811609">
    <property type="component" value="Chromosome 15"/>
</dbReference>
<keyword evidence="2" id="KW-1185">Reference proteome</keyword>
<evidence type="ECO:0000313" key="2">
    <source>
        <dbReference type="Proteomes" id="UP000811609"/>
    </source>
</evidence>
<evidence type="ECO:0000313" key="1">
    <source>
        <dbReference type="EMBL" id="KAG6627679.1"/>
    </source>
</evidence>
<proteinExistence type="predicted"/>
<protein>
    <submittedName>
        <fullName evidence="1">Uncharacterized protein</fullName>
    </submittedName>
</protein>
<gene>
    <name evidence="1" type="ORF">CIPAW_15G146200</name>
</gene>
<reference evidence="1" key="1">
    <citation type="submission" date="2020-12" db="EMBL/GenBank/DDBJ databases">
        <title>WGS assembly of Carya illinoinensis cv. Pawnee.</title>
        <authorList>
            <person name="Platts A."/>
            <person name="Shu S."/>
            <person name="Wright S."/>
            <person name="Barry K."/>
            <person name="Edger P."/>
            <person name="Pires J.C."/>
            <person name="Schmutz J."/>
        </authorList>
    </citation>
    <scope>NUCLEOTIDE SEQUENCE</scope>
    <source>
        <tissue evidence="1">Leaf</tissue>
    </source>
</reference>
<organism evidence="1 2">
    <name type="scientific">Carya illinoinensis</name>
    <name type="common">Pecan</name>
    <dbReference type="NCBI Taxonomy" id="32201"/>
    <lineage>
        <taxon>Eukaryota</taxon>
        <taxon>Viridiplantae</taxon>
        <taxon>Streptophyta</taxon>
        <taxon>Embryophyta</taxon>
        <taxon>Tracheophyta</taxon>
        <taxon>Spermatophyta</taxon>
        <taxon>Magnoliopsida</taxon>
        <taxon>eudicotyledons</taxon>
        <taxon>Gunneridae</taxon>
        <taxon>Pentapetalae</taxon>
        <taxon>rosids</taxon>
        <taxon>fabids</taxon>
        <taxon>Fagales</taxon>
        <taxon>Juglandaceae</taxon>
        <taxon>Carya</taxon>
    </lineage>
</organism>
<name>A0A8T1N7H5_CARIL</name>